<dbReference type="SUPFAM" id="SSF46992">
    <property type="entry name" value="Ribosomal protein S20"/>
    <property type="match status" value="1"/>
</dbReference>
<feature type="region of interest" description="Disordered" evidence="9">
    <location>
        <begin position="1"/>
        <end position="24"/>
    </location>
</feature>
<keyword evidence="6 8" id="KW-0687">Ribonucleoprotein</keyword>
<evidence type="ECO:0000256" key="9">
    <source>
        <dbReference type="SAM" id="MobiDB-lite"/>
    </source>
</evidence>
<dbReference type="InterPro" id="IPR002583">
    <property type="entry name" value="Ribosomal_bS20"/>
</dbReference>
<proteinExistence type="inferred from homology"/>
<comment type="similarity">
    <text evidence="2 8">Belongs to the bacterial ribosomal protein bS20 family.</text>
</comment>
<keyword evidence="11" id="KW-1185">Reference proteome</keyword>
<dbReference type="Gene3D" id="1.20.58.110">
    <property type="entry name" value="Ribosomal protein S20"/>
    <property type="match status" value="1"/>
</dbReference>
<dbReference type="NCBIfam" id="TIGR00029">
    <property type="entry name" value="S20"/>
    <property type="match status" value="1"/>
</dbReference>
<dbReference type="GO" id="GO:0005829">
    <property type="term" value="C:cytosol"/>
    <property type="evidence" value="ECO:0007669"/>
    <property type="project" value="TreeGrafter"/>
</dbReference>
<evidence type="ECO:0000313" key="11">
    <source>
        <dbReference type="Proteomes" id="UP000324479"/>
    </source>
</evidence>
<accession>A0A5M6D7D0</accession>
<dbReference type="GO" id="GO:0015935">
    <property type="term" value="C:small ribosomal subunit"/>
    <property type="evidence" value="ECO:0007669"/>
    <property type="project" value="TreeGrafter"/>
</dbReference>
<dbReference type="RefSeq" id="WP_150078149.1">
    <property type="nucleotide sequence ID" value="NZ_VWOX01000011.1"/>
</dbReference>
<evidence type="ECO:0000313" key="10">
    <source>
        <dbReference type="EMBL" id="KAA5541105.1"/>
    </source>
</evidence>
<dbReference type="PANTHER" id="PTHR33398:SF1">
    <property type="entry name" value="SMALL RIBOSOMAL SUBUNIT PROTEIN BS20C"/>
    <property type="match status" value="1"/>
</dbReference>
<gene>
    <name evidence="8 10" type="primary">rpsT</name>
    <name evidence="10" type="ORF">FYK55_19640</name>
</gene>
<keyword evidence="3 8" id="KW-0699">rRNA-binding</keyword>
<evidence type="ECO:0000256" key="3">
    <source>
        <dbReference type="ARBA" id="ARBA00022730"/>
    </source>
</evidence>
<evidence type="ECO:0000256" key="5">
    <source>
        <dbReference type="ARBA" id="ARBA00022980"/>
    </source>
</evidence>
<dbReference type="FunFam" id="1.20.58.110:FF:000001">
    <property type="entry name" value="30S ribosomal protein S20"/>
    <property type="match status" value="1"/>
</dbReference>
<dbReference type="GO" id="GO:0070181">
    <property type="term" value="F:small ribosomal subunit rRNA binding"/>
    <property type="evidence" value="ECO:0007669"/>
    <property type="project" value="TreeGrafter"/>
</dbReference>
<keyword evidence="5 8" id="KW-0689">Ribosomal protein</keyword>
<dbReference type="Proteomes" id="UP000324479">
    <property type="component" value="Unassembled WGS sequence"/>
</dbReference>
<evidence type="ECO:0000256" key="8">
    <source>
        <dbReference type="HAMAP-Rule" id="MF_00500"/>
    </source>
</evidence>
<name>A0A5M6D7D0_9BACT</name>
<reference evidence="10 11" key="1">
    <citation type="submission" date="2019-08" db="EMBL/GenBank/DDBJ databases">
        <authorList>
            <person name="Dhanesh K."/>
            <person name="Kumar G."/>
            <person name="Sasikala C."/>
            <person name="Venkata Ramana C."/>
        </authorList>
    </citation>
    <scope>NUCLEOTIDE SEQUENCE [LARGE SCALE GENOMIC DNA]</scope>
    <source>
        <strain evidence="10 11">JC645</strain>
    </source>
</reference>
<protein>
    <recommendedName>
        <fullName evidence="7 8">Small ribosomal subunit protein bS20</fullName>
    </recommendedName>
</protein>
<sequence>MPNTASASKRLRQNEKRRLHRRALRSRMRTQIRRVREAVAEGDNEKAQTEFRMASKRLDQAATKNLIHRNAAARSKSRLSKLVKSMAG</sequence>
<evidence type="ECO:0000256" key="4">
    <source>
        <dbReference type="ARBA" id="ARBA00022884"/>
    </source>
</evidence>
<comment type="caution">
    <text evidence="10">The sequence shown here is derived from an EMBL/GenBank/DDBJ whole genome shotgun (WGS) entry which is preliminary data.</text>
</comment>
<dbReference type="GO" id="GO:0006412">
    <property type="term" value="P:translation"/>
    <property type="evidence" value="ECO:0007669"/>
    <property type="project" value="UniProtKB-UniRule"/>
</dbReference>
<dbReference type="PANTHER" id="PTHR33398">
    <property type="entry name" value="30S RIBOSOMAL PROTEIN S20"/>
    <property type="match status" value="1"/>
</dbReference>
<dbReference type="GO" id="GO:0003735">
    <property type="term" value="F:structural constituent of ribosome"/>
    <property type="evidence" value="ECO:0007669"/>
    <property type="project" value="InterPro"/>
</dbReference>
<evidence type="ECO:0000256" key="6">
    <source>
        <dbReference type="ARBA" id="ARBA00023274"/>
    </source>
</evidence>
<dbReference type="Pfam" id="PF01649">
    <property type="entry name" value="Ribosomal_S20p"/>
    <property type="match status" value="1"/>
</dbReference>
<dbReference type="AlphaFoldDB" id="A0A5M6D7D0"/>
<organism evidence="10 11">
    <name type="scientific">Roseiconus nitratireducens</name>
    <dbReference type="NCBI Taxonomy" id="2605748"/>
    <lineage>
        <taxon>Bacteria</taxon>
        <taxon>Pseudomonadati</taxon>
        <taxon>Planctomycetota</taxon>
        <taxon>Planctomycetia</taxon>
        <taxon>Pirellulales</taxon>
        <taxon>Pirellulaceae</taxon>
        <taxon>Roseiconus</taxon>
    </lineage>
</organism>
<dbReference type="HAMAP" id="MF_00500">
    <property type="entry name" value="Ribosomal_bS20"/>
    <property type="match status" value="1"/>
</dbReference>
<evidence type="ECO:0000256" key="7">
    <source>
        <dbReference type="ARBA" id="ARBA00035136"/>
    </source>
</evidence>
<dbReference type="InterPro" id="IPR036510">
    <property type="entry name" value="Ribosomal_bS20_sf"/>
</dbReference>
<dbReference type="EMBL" id="VWOX01000011">
    <property type="protein sequence ID" value="KAA5541105.1"/>
    <property type="molecule type" value="Genomic_DNA"/>
</dbReference>
<keyword evidence="4 8" id="KW-0694">RNA-binding</keyword>
<comment type="function">
    <text evidence="1 8">Binds directly to 16S ribosomal RNA.</text>
</comment>
<feature type="compositionally biased region" description="Basic residues" evidence="9">
    <location>
        <begin position="9"/>
        <end position="24"/>
    </location>
</feature>
<evidence type="ECO:0000256" key="2">
    <source>
        <dbReference type="ARBA" id="ARBA00007634"/>
    </source>
</evidence>
<evidence type="ECO:0000256" key="1">
    <source>
        <dbReference type="ARBA" id="ARBA00003134"/>
    </source>
</evidence>